<sequence>MSTDDAQRESVDIDRLRTGDPDEFGRWVRHVGPALRGFLRASGVADVDDILQDVWLRLVRSLSRFDGDEDGLRRLTFTIAYRSRADALRALGRRREVAFDPAELPHPTLSPEDIDDGTVTALLRRLPEQQALVIGLRVFGGFAATEVSDMLGIPDATVRSLAHRGLKAMARLLEQQSPSSLEAPS</sequence>
<evidence type="ECO:0000259" key="5">
    <source>
        <dbReference type="Pfam" id="PF04542"/>
    </source>
</evidence>
<dbReference type="Proteomes" id="UP000000771">
    <property type="component" value="Chromosome"/>
</dbReference>
<dbReference type="Pfam" id="PF08281">
    <property type="entry name" value="Sigma70_r4_2"/>
    <property type="match status" value="1"/>
</dbReference>
<dbReference type="STRING" id="525909.Afer_1505"/>
<dbReference type="AlphaFoldDB" id="C7M0C0"/>
<keyword evidence="2" id="KW-0805">Transcription regulation</keyword>
<dbReference type="InterPro" id="IPR036388">
    <property type="entry name" value="WH-like_DNA-bd_sf"/>
</dbReference>
<proteinExistence type="inferred from homology"/>
<dbReference type="GO" id="GO:0006352">
    <property type="term" value="P:DNA-templated transcription initiation"/>
    <property type="evidence" value="ECO:0007669"/>
    <property type="project" value="InterPro"/>
</dbReference>
<evidence type="ECO:0000313" key="7">
    <source>
        <dbReference type="EMBL" id="ACU54428.1"/>
    </source>
</evidence>
<dbReference type="InterPro" id="IPR013324">
    <property type="entry name" value="RNA_pol_sigma_r3/r4-like"/>
</dbReference>
<dbReference type="SUPFAM" id="SSF88659">
    <property type="entry name" value="Sigma3 and sigma4 domains of RNA polymerase sigma factors"/>
    <property type="match status" value="1"/>
</dbReference>
<dbReference type="SUPFAM" id="SSF88946">
    <property type="entry name" value="Sigma2 domain of RNA polymerase sigma factors"/>
    <property type="match status" value="1"/>
</dbReference>
<dbReference type="HOGENOM" id="CLU_047691_10_0_11"/>
<gene>
    <name evidence="7" type="ordered locus">Afer_1505</name>
</gene>
<protein>
    <submittedName>
        <fullName evidence="7">RNA polymerase, sigma-24 subunit, ECF subfamily</fullName>
    </submittedName>
</protein>
<dbReference type="NCBIfam" id="TIGR02937">
    <property type="entry name" value="sigma70-ECF"/>
    <property type="match status" value="1"/>
</dbReference>
<evidence type="ECO:0000259" key="6">
    <source>
        <dbReference type="Pfam" id="PF08281"/>
    </source>
</evidence>
<dbReference type="Pfam" id="PF04542">
    <property type="entry name" value="Sigma70_r2"/>
    <property type="match status" value="1"/>
</dbReference>
<comment type="similarity">
    <text evidence="1">Belongs to the sigma-70 factor family. ECF subfamily.</text>
</comment>
<dbReference type="CDD" id="cd06171">
    <property type="entry name" value="Sigma70_r4"/>
    <property type="match status" value="1"/>
</dbReference>
<dbReference type="PANTHER" id="PTHR43133:SF66">
    <property type="entry name" value="ECF RNA POLYMERASE SIGMA FACTOR SIGK"/>
    <property type="match status" value="1"/>
</dbReference>
<keyword evidence="8" id="KW-1185">Reference proteome</keyword>
<organism evidence="7 8">
    <name type="scientific">Acidimicrobium ferrooxidans (strain DSM 10331 / JCM 15462 / NBRC 103882 / ICP)</name>
    <dbReference type="NCBI Taxonomy" id="525909"/>
    <lineage>
        <taxon>Bacteria</taxon>
        <taxon>Bacillati</taxon>
        <taxon>Actinomycetota</taxon>
        <taxon>Acidimicrobiia</taxon>
        <taxon>Acidimicrobiales</taxon>
        <taxon>Acidimicrobiaceae</taxon>
        <taxon>Acidimicrobium</taxon>
    </lineage>
</organism>
<evidence type="ECO:0000256" key="1">
    <source>
        <dbReference type="ARBA" id="ARBA00010641"/>
    </source>
</evidence>
<dbReference type="PANTHER" id="PTHR43133">
    <property type="entry name" value="RNA POLYMERASE ECF-TYPE SIGMA FACTO"/>
    <property type="match status" value="1"/>
</dbReference>
<evidence type="ECO:0000256" key="3">
    <source>
        <dbReference type="ARBA" id="ARBA00023082"/>
    </source>
</evidence>
<dbReference type="Gene3D" id="1.10.10.10">
    <property type="entry name" value="Winged helix-like DNA-binding domain superfamily/Winged helix DNA-binding domain"/>
    <property type="match status" value="1"/>
</dbReference>
<feature type="domain" description="RNA polymerase sigma-70 region 2" evidence="5">
    <location>
        <begin position="28"/>
        <end position="93"/>
    </location>
</feature>
<dbReference type="InterPro" id="IPR013249">
    <property type="entry name" value="RNA_pol_sigma70_r4_t2"/>
</dbReference>
<dbReference type="KEGG" id="afo:Afer_1505"/>
<dbReference type="eggNOG" id="COG1595">
    <property type="taxonomic scope" value="Bacteria"/>
</dbReference>
<keyword evidence="4" id="KW-0804">Transcription</keyword>
<dbReference type="GO" id="GO:0003677">
    <property type="term" value="F:DNA binding"/>
    <property type="evidence" value="ECO:0007669"/>
    <property type="project" value="InterPro"/>
</dbReference>
<dbReference type="InterPro" id="IPR007627">
    <property type="entry name" value="RNA_pol_sigma70_r2"/>
</dbReference>
<dbReference type="Gene3D" id="1.10.1740.10">
    <property type="match status" value="1"/>
</dbReference>
<name>C7M0C0_ACIFD</name>
<keyword evidence="3" id="KW-0731">Sigma factor</keyword>
<evidence type="ECO:0000256" key="2">
    <source>
        <dbReference type="ARBA" id="ARBA00023015"/>
    </source>
</evidence>
<feature type="domain" description="RNA polymerase sigma factor 70 region 4 type 2" evidence="6">
    <location>
        <begin position="119"/>
        <end position="169"/>
    </location>
</feature>
<dbReference type="InterPro" id="IPR039425">
    <property type="entry name" value="RNA_pol_sigma-70-like"/>
</dbReference>
<dbReference type="EMBL" id="CP001631">
    <property type="protein sequence ID" value="ACU54428.1"/>
    <property type="molecule type" value="Genomic_DNA"/>
</dbReference>
<accession>C7M0C0</accession>
<evidence type="ECO:0000256" key="4">
    <source>
        <dbReference type="ARBA" id="ARBA00023163"/>
    </source>
</evidence>
<dbReference type="InterPro" id="IPR014284">
    <property type="entry name" value="RNA_pol_sigma-70_dom"/>
</dbReference>
<dbReference type="GO" id="GO:0016987">
    <property type="term" value="F:sigma factor activity"/>
    <property type="evidence" value="ECO:0007669"/>
    <property type="project" value="UniProtKB-KW"/>
</dbReference>
<dbReference type="InterPro" id="IPR013325">
    <property type="entry name" value="RNA_pol_sigma_r2"/>
</dbReference>
<evidence type="ECO:0000313" key="8">
    <source>
        <dbReference type="Proteomes" id="UP000000771"/>
    </source>
</evidence>
<reference evidence="7 8" key="1">
    <citation type="journal article" date="2009" name="Stand. Genomic Sci.">
        <title>Complete genome sequence of Acidimicrobium ferrooxidans type strain (ICP).</title>
        <authorList>
            <person name="Clum A."/>
            <person name="Nolan M."/>
            <person name="Lang E."/>
            <person name="Glavina Del Rio T."/>
            <person name="Tice H."/>
            <person name="Copeland A."/>
            <person name="Cheng J.F."/>
            <person name="Lucas S."/>
            <person name="Chen F."/>
            <person name="Bruce D."/>
            <person name="Goodwin L."/>
            <person name="Pitluck S."/>
            <person name="Ivanova N."/>
            <person name="Mavrommatis K."/>
            <person name="Mikhailova N."/>
            <person name="Pati A."/>
            <person name="Chen A."/>
            <person name="Palaniappan K."/>
            <person name="Goker M."/>
            <person name="Spring S."/>
            <person name="Land M."/>
            <person name="Hauser L."/>
            <person name="Chang Y.J."/>
            <person name="Jeffries C.C."/>
            <person name="Chain P."/>
            <person name="Bristow J."/>
            <person name="Eisen J.A."/>
            <person name="Markowitz V."/>
            <person name="Hugenholtz P."/>
            <person name="Kyrpides N.C."/>
            <person name="Klenk H.P."/>
            <person name="Lapidus A."/>
        </authorList>
    </citation>
    <scope>NUCLEOTIDE SEQUENCE [LARGE SCALE GENOMIC DNA]</scope>
    <source>
        <strain evidence="8">DSM 10331 / JCM 15462 / NBRC 103882 / ICP</strain>
    </source>
</reference>